<feature type="non-terminal residue" evidence="2">
    <location>
        <position position="135"/>
    </location>
</feature>
<reference evidence="2 3" key="1">
    <citation type="journal article" date="2013" name="Curr. Biol.">
        <title>The Genome of the Foraminiferan Reticulomyxa filosa.</title>
        <authorList>
            <person name="Glockner G."/>
            <person name="Hulsmann N."/>
            <person name="Schleicher M."/>
            <person name="Noegel A.A."/>
            <person name="Eichinger L."/>
            <person name="Gallinger C."/>
            <person name="Pawlowski J."/>
            <person name="Sierra R."/>
            <person name="Euteneuer U."/>
            <person name="Pillet L."/>
            <person name="Moustafa A."/>
            <person name="Platzer M."/>
            <person name="Groth M."/>
            <person name="Szafranski K."/>
            <person name="Schliwa M."/>
        </authorList>
    </citation>
    <scope>NUCLEOTIDE SEQUENCE [LARGE SCALE GENOMIC DNA]</scope>
</reference>
<feature type="region of interest" description="Disordered" evidence="1">
    <location>
        <begin position="71"/>
        <end position="135"/>
    </location>
</feature>
<feature type="compositionally biased region" description="Basic and acidic residues" evidence="1">
    <location>
        <begin position="122"/>
        <end position="135"/>
    </location>
</feature>
<proteinExistence type="predicted"/>
<comment type="caution">
    <text evidence="2">The sequence shown here is derived from an EMBL/GenBank/DDBJ whole genome shotgun (WGS) entry which is preliminary data.</text>
</comment>
<evidence type="ECO:0000313" key="2">
    <source>
        <dbReference type="EMBL" id="ETO03976.1"/>
    </source>
</evidence>
<dbReference type="Proteomes" id="UP000023152">
    <property type="component" value="Unassembled WGS sequence"/>
</dbReference>
<accession>X6LRF8</accession>
<dbReference type="AlphaFoldDB" id="X6LRF8"/>
<protein>
    <submittedName>
        <fullName evidence="2">Uncharacterized protein</fullName>
    </submittedName>
</protein>
<dbReference type="EMBL" id="ASPP01031035">
    <property type="protein sequence ID" value="ETO03976.1"/>
    <property type="molecule type" value="Genomic_DNA"/>
</dbReference>
<sequence length="135" mass="15369">MTATMDPANDRDIARNLAESEKDKKKSALEMTTETLQKIGDDIKENTSHLVNNLVYEYFNKENRSMLRDVIRMEPTNNESSESDDGDPQEEANRNNLLSGDDMSLGLVPSHKPAVLKPRSRSFGEEQFKELEVHE</sequence>
<feature type="compositionally biased region" description="Acidic residues" evidence="1">
    <location>
        <begin position="81"/>
        <end position="90"/>
    </location>
</feature>
<feature type="region of interest" description="Disordered" evidence="1">
    <location>
        <begin position="1"/>
        <end position="29"/>
    </location>
</feature>
<keyword evidence="3" id="KW-1185">Reference proteome</keyword>
<name>X6LRF8_RETFI</name>
<evidence type="ECO:0000313" key="3">
    <source>
        <dbReference type="Proteomes" id="UP000023152"/>
    </source>
</evidence>
<organism evidence="2 3">
    <name type="scientific">Reticulomyxa filosa</name>
    <dbReference type="NCBI Taxonomy" id="46433"/>
    <lineage>
        <taxon>Eukaryota</taxon>
        <taxon>Sar</taxon>
        <taxon>Rhizaria</taxon>
        <taxon>Retaria</taxon>
        <taxon>Foraminifera</taxon>
        <taxon>Monothalamids</taxon>
        <taxon>Reticulomyxidae</taxon>
        <taxon>Reticulomyxa</taxon>
    </lineage>
</organism>
<evidence type="ECO:0000256" key="1">
    <source>
        <dbReference type="SAM" id="MobiDB-lite"/>
    </source>
</evidence>
<feature type="compositionally biased region" description="Basic and acidic residues" evidence="1">
    <location>
        <begin position="8"/>
        <end position="28"/>
    </location>
</feature>
<gene>
    <name evidence="2" type="ORF">RFI_33426</name>
</gene>